<dbReference type="EMBL" id="MTYJ01000003">
    <property type="protein sequence ID" value="OQV25228.1"/>
    <property type="molecule type" value="Genomic_DNA"/>
</dbReference>
<evidence type="ECO:0000256" key="1">
    <source>
        <dbReference type="ARBA" id="ARBA00007797"/>
    </source>
</evidence>
<sequence length="368" mass="41948">MDAANQVAEEIPEELLKSLPIPYDGSLVSFFRSLKQFLPQQHKFVEENEEYQLRLLEFLHAVKLGPRQKGAKRGAKRALHSDVPKEKTAQELTDNNELELRGQYAQVVLEVLKCELTRKTYIKFLLHVHDRIIPNMSKPLLLADFLISSFRRGGLLSVLALNGLFSLIQEHHLDFPQFYEKFYALLTPEVLTAKYRARFFYLADLFMSSSHIPQYTVAAVAKRLSRLSLTAPADSLPLLLTFIFNLIIRHPSLLALIHRTDSEDILVDPYVLSDPDMQTCRALDSSLWELKSLKSHYNEEVVKYALTLEDKLPTTEFDITEHLETDTQEMIDAVLGKELPENQPVKGSTSTALFAVKSSCFGALWDLS</sequence>
<dbReference type="GO" id="GO:0042254">
    <property type="term" value="P:ribosome biogenesis"/>
    <property type="evidence" value="ECO:0007669"/>
    <property type="project" value="InterPro"/>
</dbReference>
<dbReference type="PANTHER" id="PTHR12455">
    <property type="entry name" value="NUCLEOLAR COMPLEX PROTEIN 4"/>
    <property type="match status" value="1"/>
</dbReference>
<evidence type="ECO:0000313" key="4">
    <source>
        <dbReference type="EMBL" id="OQV25228.1"/>
    </source>
</evidence>
<dbReference type="GO" id="GO:0032040">
    <property type="term" value="C:small-subunit processome"/>
    <property type="evidence" value="ECO:0007669"/>
    <property type="project" value="TreeGrafter"/>
</dbReference>
<name>A0A1W0XCT7_HYPEX</name>
<dbReference type="Pfam" id="PF03914">
    <property type="entry name" value="CBF"/>
    <property type="match status" value="1"/>
</dbReference>
<gene>
    <name evidence="4" type="ORF">BV898_00915</name>
</gene>
<comment type="caution">
    <text evidence="4">The sequence shown here is derived from an EMBL/GenBank/DDBJ whole genome shotgun (WGS) entry which is preliminary data.</text>
</comment>
<accession>A0A1W0XCT7</accession>
<evidence type="ECO:0000259" key="3">
    <source>
        <dbReference type="Pfam" id="PF03914"/>
    </source>
</evidence>
<dbReference type="InterPro" id="IPR027193">
    <property type="entry name" value="Noc4"/>
</dbReference>
<dbReference type="Proteomes" id="UP000192578">
    <property type="component" value="Unassembled WGS sequence"/>
</dbReference>
<feature type="domain" description="CCAAT-binding factor" evidence="3">
    <location>
        <begin position="157"/>
        <end position="305"/>
    </location>
</feature>
<evidence type="ECO:0000256" key="2">
    <source>
        <dbReference type="SAM" id="MobiDB-lite"/>
    </source>
</evidence>
<dbReference type="OrthoDB" id="10263185at2759"/>
<feature type="region of interest" description="Disordered" evidence="2">
    <location>
        <begin position="69"/>
        <end position="90"/>
    </location>
</feature>
<feature type="compositionally biased region" description="Basic residues" evidence="2">
    <location>
        <begin position="69"/>
        <end position="78"/>
    </location>
</feature>
<proteinExistence type="inferred from homology"/>
<dbReference type="InterPro" id="IPR005612">
    <property type="entry name" value="CCAAT-binding_factor"/>
</dbReference>
<organism evidence="4 5">
    <name type="scientific">Hypsibius exemplaris</name>
    <name type="common">Freshwater tardigrade</name>
    <dbReference type="NCBI Taxonomy" id="2072580"/>
    <lineage>
        <taxon>Eukaryota</taxon>
        <taxon>Metazoa</taxon>
        <taxon>Ecdysozoa</taxon>
        <taxon>Tardigrada</taxon>
        <taxon>Eutardigrada</taxon>
        <taxon>Parachela</taxon>
        <taxon>Hypsibioidea</taxon>
        <taxon>Hypsibiidae</taxon>
        <taxon>Hypsibius</taxon>
    </lineage>
</organism>
<feature type="compositionally biased region" description="Basic and acidic residues" evidence="2">
    <location>
        <begin position="79"/>
        <end position="89"/>
    </location>
</feature>
<dbReference type="AlphaFoldDB" id="A0A1W0XCT7"/>
<comment type="similarity">
    <text evidence="1">Belongs to the CBF/MAK21 family.</text>
</comment>
<reference evidence="5" key="1">
    <citation type="submission" date="2017-01" db="EMBL/GenBank/DDBJ databases">
        <title>Comparative genomics of anhydrobiosis in the tardigrade Hypsibius dujardini.</title>
        <authorList>
            <person name="Yoshida Y."/>
            <person name="Koutsovoulos G."/>
            <person name="Laetsch D."/>
            <person name="Stevens L."/>
            <person name="Kumar S."/>
            <person name="Horikawa D."/>
            <person name="Ishino K."/>
            <person name="Komine S."/>
            <person name="Tomita M."/>
            <person name="Blaxter M."/>
            <person name="Arakawa K."/>
        </authorList>
    </citation>
    <scope>NUCLEOTIDE SEQUENCE [LARGE SCALE GENOMIC DNA]</scope>
    <source>
        <strain evidence="5">Z151</strain>
    </source>
</reference>
<dbReference type="GO" id="GO:0030692">
    <property type="term" value="C:Noc4p-Nop14p complex"/>
    <property type="evidence" value="ECO:0007669"/>
    <property type="project" value="TreeGrafter"/>
</dbReference>
<protein>
    <submittedName>
        <fullName evidence="4">Nucleolar complex protein 4-like protein B</fullName>
    </submittedName>
</protein>
<dbReference type="PANTHER" id="PTHR12455:SF0">
    <property type="entry name" value="NUCLEOLAR COMPLEX PROTEIN 4 HOMOLOG"/>
    <property type="match status" value="1"/>
</dbReference>
<evidence type="ECO:0000313" key="5">
    <source>
        <dbReference type="Proteomes" id="UP000192578"/>
    </source>
</evidence>
<keyword evidence="5" id="KW-1185">Reference proteome</keyword>